<dbReference type="GO" id="GO:0020037">
    <property type="term" value="F:heme binding"/>
    <property type="evidence" value="ECO:0007669"/>
    <property type="project" value="InterPro"/>
</dbReference>
<sequence>MTVETQQASNFNPGFLPLFCLLSVLLFYVWRRRPRLFPPGPKGLPVVGVIPFLYRDPPRMLRDWSNKYGSVMAVRMGRNEVIVLSGYKTIQEAFVTKSDAFSGRPYSLVMHKIFHKNLGLSFLDYNQTWKGQRQFGIRALKGVGIGRKSIESRIMEEMEYYVEWLVKMEGKPINLRTFLTSAVANVIANIMFGRRFEYNSEELQKIVDIFEESFSLGSTGALFYMTMFESSLRFVPPFRGAYLKISANLDYMRDFIRRHISTHVESFDKNDYRDFCDAFYAEMTKEGNQSNGDFHVRK</sequence>
<evidence type="ECO:0000256" key="3">
    <source>
        <dbReference type="ARBA" id="ARBA00022723"/>
    </source>
</evidence>
<keyword evidence="5" id="KW-0812">Transmembrane</keyword>
<reference evidence="6" key="1">
    <citation type="submission" date="2020-04" db="EMBL/GenBank/DDBJ databases">
        <authorList>
            <person name="Neveu A P."/>
        </authorList>
    </citation>
    <scope>NUCLEOTIDE SEQUENCE</scope>
    <source>
        <tissue evidence="6">Whole embryo</tissue>
    </source>
</reference>
<dbReference type="PRINTS" id="PR00463">
    <property type="entry name" value="EP450I"/>
</dbReference>
<evidence type="ECO:0000256" key="2">
    <source>
        <dbReference type="ARBA" id="ARBA00010617"/>
    </source>
</evidence>
<dbReference type="GO" id="GO:0008395">
    <property type="term" value="F:steroid hydroxylase activity"/>
    <property type="evidence" value="ECO:0007669"/>
    <property type="project" value="TreeGrafter"/>
</dbReference>
<gene>
    <name evidence="6" type="primary">Cyp2u1-012</name>
</gene>
<dbReference type="GO" id="GO:0006805">
    <property type="term" value="P:xenobiotic metabolic process"/>
    <property type="evidence" value="ECO:0007669"/>
    <property type="project" value="TreeGrafter"/>
</dbReference>
<evidence type="ECO:0000256" key="4">
    <source>
        <dbReference type="ARBA" id="ARBA00023004"/>
    </source>
</evidence>
<comment type="cofactor">
    <cofactor evidence="1">
        <name>heme</name>
        <dbReference type="ChEBI" id="CHEBI:30413"/>
    </cofactor>
</comment>
<feature type="transmembrane region" description="Helical" evidence="5">
    <location>
        <begin position="12"/>
        <end position="30"/>
    </location>
</feature>
<comment type="similarity">
    <text evidence="2">Belongs to the cytochrome P450 family.</text>
</comment>
<keyword evidence="4" id="KW-0408">Iron</keyword>
<proteinExistence type="evidence at transcript level"/>
<organism evidence="6">
    <name type="scientific">Phallusia mammillata</name>
    <dbReference type="NCBI Taxonomy" id="59560"/>
    <lineage>
        <taxon>Eukaryota</taxon>
        <taxon>Metazoa</taxon>
        <taxon>Chordata</taxon>
        <taxon>Tunicata</taxon>
        <taxon>Ascidiacea</taxon>
        <taxon>Phlebobranchia</taxon>
        <taxon>Ascidiidae</taxon>
        <taxon>Phallusia</taxon>
    </lineage>
</organism>
<dbReference type="InterPro" id="IPR050182">
    <property type="entry name" value="Cytochrome_P450_fam2"/>
</dbReference>
<accession>A0A6F9DB72</accession>
<dbReference type="GO" id="GO:0005737">
    <property type="term" value="C:cytoplasm"/>
    <property type="evidence" value="ECO:0007669"/>
    <property type="project" value="TreeGrafter"/>
</dbReference>
<evidence type="ECO:0000313" key="6">
    <source>
        <dbReference type="EMBL" id="CAB3235781.1"/>
    </source>
</evidence>
<protein>
    <submittedName>
        <fullName evidence="6">Cytochrome P450 2U1</fullName>
    </submittedName>
</protein>
<dbReference type="SUPFAM" id="SSF48264">
    <property type="entry name" value="Cytochrome P450"/>
    <property type="match status" value="1"/>
</dbReference>
<dbReference type="PANTHER" id="PTHR24300:SF397">
    <property type="entry name" value="CYTOCHROME P450 2U1"/>
    <property type="match status" value="1"/>
</dbReference>
<name>A0A6F9DB72_9ASCI</name>
<evidence type="ECO:0000256" key="5">
    <source>
        <dbReference type="SAM" id="Phobius"/>
    </source>
</evidence>
<dbReference type="InterPro" id="IPR002401">
    <property type="entry name" value="Cyt_P450_E_grp-I"/>
</dbReference>
<dbReference type="GO" id="GO:0016712">
    <property type="term" value="F:oxidoreductase activity, acting on paired donors, with incorporation or reduction of molecular oxygen, reduced flavin or flavoprotein as one donor, and incorporation of one atom of oxygen"/>
    <property type="evidence" value="ECO:0007669"/>
    <property type="project" value="TreeGrafter"/>
</dbReference>
<keyword evidence="5" id="KW-0472">Membrane</keyword>
<dbReference type="PANTHER" id="PTHR24300">
    <property type="entry name" value="CYTOCHROME P450 508A4-RELATED"/>
    <property type="match status" value="1"/>
</dbReference>
<keyword evidence="5" id="KW-1133">Transmembrane helix</keyword>
<keyword evidence="3" id="KW-0479">Metal-binding</keyword>
<dbReference type="GO" id="GO:0005506">
    <property type="term" value="F:iron ion binding"/>
    <property type="evidence" value="ECO:0007669"/>
    <property type="project" value="InterPro"/>
</dbReference>
<dbReference type="InterPro" id="IPR001128">
    <property type="entry name" value="Cyt_P450"/>
</dbReference>
<dbReference type="Pfam" id="PF00067">
    <property type="entry name" value="p450"/>
    <property type="match status" value="1"/>
</dbReference>
<dbReference type="InterPro" id="IPR036396">
    <property type="entry name" value="Cyt_P450_sf"/>
</dbReference>
<evidence type="ECO:0000256" key="1">
    <source>
        <dbReference type="ARBA" id="ARBA00001971"/>
    </source>
</evidence>
<dbReference type="AlphaFoldDB" id="A0A6F9DB72"/>
<dbReference type="EMBL" id="LR784321">
    <property type="protein sequence ID" value="CAB3235781.1"/>
    <property type="molecule type" value="mRNA"/>
</dbReference>
<dbReference type="GO" id="GO:0006082">
    <property type="term" value="P:organic acid metabolic process"/>
    <property type="evidence" value="ECO:0007669"/>
    <property type="project" value="TreeGrafter"/>
</dbReference>
<dbReference type="Gene3D" id="1.10.630.10">
    <property type="entry name" value="Cytochrome P450"/>
    <property type="match status" value="1"/>
</dbReference>